<dbReference type="Proteomes" id="UP000722121">
    <property type="component" value="Unassembled WGS sequence"/>
</dbReference>
<comment type="cofactor">
    <cofactor evidence="1">
        <name>thiamine diphosphate</name>
        <dbReference type="ChEBI" id="CHEBI:58937"/>
    </cofactor>
</comment>
<dbReference type="Pfam" id="PF00676">
    <property type="entry name" value="E1_dh"/>
    <property type="match status" value="1"/>
</dbReference>
<dbReference type="InterPro" id="IPR029061">
    <property type="entry name" value="THDP-binding"/>
</dbReference>
<dbReference type="SUPFAM" id="SSF52518">
    <property type="entry name" value="Thiamin diphosphate-binding fold (THDP-binding)"/>
    <property type="match status" value="2"/>
</dbReference>
<evidence type="ECO:0000256" key="3">
    <source>
        <dbReference type="ARBA" id="ARBA00006936"/>
    </source>
</evidence>
<dbReference type="InterPro" id="IPR001017">
    <property type="entry name" value="DH_E1"/>
</dbReference>
<sequence length="913" mass="103785">MPGESYSFASMANISLIEEMYDKFRADSSSVDDSWCRFFEGVEFASKISEGQSLSSTSNDLRISTLINAYRSYGHLLARFDPIDPAPRASVPELDLATLGFEEDELNETFPTCGLLDEKFAPLSKIIEVLREIYCNKVGFEFVGLQNVEMEEWIEERVEAVRCSPLLSMEQKKAILQHLNKSELLELFLHTKYVGQKRFSLEGAETLIPIIAEVIELGSVSGLKEFVIGMAHRGRLNVLANILNKSYSTIFHEFEENYLPGLSEGSGDVKYHKGFSADIITRGGRQVHVSLTANPSHLEAVNAVVEGQVKAKQVLKGDVNQEEILPLLIHGDSAISGQGTIYECLQLCNLPGYSAGGTIHIVINNQIGFTTTPKESRSTRYCTDIARTFGAPVFHVNGEDPEMCIFVTDLAVQLRQKFHCDVFIDLNCYRKYGHNEGDEPFFTQPLEYKLIRQKASVRQIYRDSLVQHGVLEKHIAHQLEEEFNGSLKTDHEGSKLFETAPPADLFKGPVWKEFVRTSEKEINRPFKTQVPQKTLKALAKSFCAAPEGFNIHKKIARLNEDRFKMVGGSAKKKTIDWGMAEMLAFASLLAQGKHIRLSGQDSRRGTFSHRHAMWVDQDSGKHYFPLSHLKPGQGRCHVYNSILSEFAVLAFEFGYSLSYPDALVIWEAQFGDFCNGAQVVIDQFIAVTEQKWNRYSGLTLLLPHGYEGQGPEHSSARIERFLQLSGEDNWYVVNPTTPAQFFHLLRKQVLQQTRRPLIVFTPKGLLRYQACKSSLEELSKGAFEKIIDDPTRPKKAKRILLCSGRIYYDLIEERERRKKKDIVIVRIEQLYPLKKDLLKKIINQYKGYKEMFWVQDEPSNMGAWLYIYRQMRDVIPVKTKLQYAGRKRSASTAVGNHAVHKQQHTDIMQQAFE</sequence>
<reference evidence="8 9" key="1">
    <citation type="submission" date="2021-02" db="EMBL/GenBank/DDBJ databases">
        <title>Activity-based single-cell genomes from oceanic crustal fluid captures similar information to metagenomic and metatranscriptomic surveys with orders of magnitude less sampling.</title>
        <authorList>
            <person name="D'Angelo T.S."/>
            <person name="Orcutt B.N."/>
        </authorList>
    </citation>
    <scope>NUCLEOTIDE SEQUENCE [LARGE SCALE GENOMIC DNA]</scope>
    <source>
        <strain evidence="8">AH-315-G07</strain>
    </source>
</reference>
<dbReference type="NCBIfam" id="TIGR00239">
    <property type="entry name" value="2oxo_dh_E1"/>
    <property type="match status" value="1"/>
</dbReference>
<dbReference type="NCBIfam" id="NF006914">
    <property type="entry name" value="PRK09404.1"/>
    <property type="match status" value="1"/>
</dbReference>
<evidence type="ECO:0000256" key="2">
    <source>
        <dbReference type="ARBA" id="ARBA00003906"/>
    </source>
</evidence>
<dbReference type="InterPro" id="IPR031717">
    <property type="entry name" value="ODO-1/KGD_C"/>
</dbReference>
<dbReference type="EC" id="1.2.4.2" evidence="4"/>
<proteinExistence type="inferred from homology"/>
<dbReference type="Pfam" id="PF16078">
    <property type="entry name" value="2-oxogl_dehyd_N"/>
    <property type="match status" value="1"/>
</dbReference>
<evidence type="ECO:0000313" key="9">
    <source>
        <dbReference type="Proteomes" id="UP000722121"/>
    </source>
</evidence>
<comment type="similarity">
    <text evidence="3">Belongs to the alpha-ketoglutarate dehydrogenase family.</text>
</comment>
<dbReference type="Gene3D" id="3.40.50.11610">
    <property type="entry name" value="Multifunctional 2-oxoglutarate metabolism enzyme, C-terminal domain"/>
    <property type="match status" value="1"/>
</dbReference>
<evidence type="ECO:0000259" key="7">
    <source>
        <dbReference type="SMART" id="SM00861"/>
    </source>
</evidence>
<dbReference type="Gene3D" id="3.40.50.12470">
    <property type="match status" value="1"/>
</dbReference>
<dbReference type="Pfam" id="PF16870">
    <property type="entry name" value="OxoGdeHyase_C"/>
    <property type="match status" value="1"/>
</dbReference>
<dbReference type="NCBIfam" id="NF008907">
    <property type="entry name" value="PRK12270.1"/>
    <property type="match status" value="1"/>
</dbReference>
<dbReference type="SMART" id="SM00861">
    <property type="entry name" value="Transket_pyr"/>
    <property type="match status" value="1"/>
</dbReference>
<dbReference type="Gene3D" id="1.10.287.1150">
    <property type="entry name" value="TPP helical domain"/>
    <property type="match status" value="1"/>
</dbReference>
<evidence type="ECO:0000256" key="6">
    <source>
        <dbReference type="ARBA" id="ARBA00023052"/>
    </source>
</evidence>
<evidence type="ECO:0000313" key="8">
    <source>
        <dbReference type="EMBL" id="MBN4066882.1"/>
    </source>
</evidence>
<dbReference type="CDD" id="cd02016">
    <property type="entry name" value="TPP_E1_OGDC_like"/>
    <property type="match status" value="1"/>
</dbReference>
<dbReference type="EMBL" id="JAFITR010000035">
    <property type="protein sequence ID" value="MBN4066882.1"/>
    <property type="molecule type" value="Genomic_DNA"/>
</dbReference>
<keyword evidence="5 8" id="KW-0560">Oxidoreductase</keyword>
<dbReference type="Pfam" id="PF02779">
    <property type="entry name" value="Transket_pyr"/>
    <property type="match status" value="1"/>
</dbReference>
<organism evidence="8 9">
    <name type="scientific">Simkania negevensis</name>
    <dbReference type="NCBI Taxonomy" id="83561"/>
    <lineage>
        <taxon>Bacteria</taxon>
        <taxon>Pseudomonadati</taxon>
        <taxon>Chlamydiota</taxon>
        <taxon>Chlamydiia</taxon>
        <taxon>Parachlamydiales</taxon>
        <taxon>Simkaniaceae</taxon>
        <taxon>Simkania</taxon>
    </lineage>
</organism>
<evidence type="ECO:0000256" key="1">
    <source>
        <dbReference type="ARBA" id="ARBA00001964"/>
    </source>
</evidence>
<evidence type="ECO:0000256" key="5">
    <source>
        <dbReference type="ARBA" id="ARBA00023002"/>
    </source>
</evidence>
<dbReference type="PANTHER" id="PTHR23152:SF4">
    <property type="entry name" value="2-OXOADIPATE DEHYDROGENASE COMPLEX COMPONENT E1"/>
    <property type="match status" value="1"/>
</dbReference>
<gene>
    <name evidence="8" type="ORF">JYU14_02240</name>
</gene>
<dbReference type="InterPro" id="IPR042179">
    <property type="entry name" value="KGD_C_sf"/>
</dbReference>
<dbReference type="InterPro" id="IPR032106">
    <property type="entry name" value="2-oxogl_dehyd_N"/>
</dbReference>
<feature type="domain" description="Transketolase-like pyrimidine-binding" evidence="7">
    <location>
        <begin position="575"/>
        <end position="768"/>
    </location>
</feature>
<name>A0ABS3ARY3_9BACT</name>
<accession>A0ABS3ARY3</accession>
<dbReference type="PIRSF" id="PIRSF000157">
    <property type="entry name" value="Oxoglu_dh_E1"/>
    <property type="match status" value="1"/>
</dbReference>
<dbReference type="InterPro" id="IPR011603">
    <property type="entry name" value="2oxoglutarate_DH_E1"/>
</dbReference>
<evidence type="ECO:0000256" key="4">
    <source>
        <dbReference type="ARBA" id="ARBA00012280"/>
    </source>
</evidence>
<keyword evidence="6" id="KW-0786">Thiamine pyrophosphate</keyword>
<dbReference type="Gene3D" id="3.40.50.970">
    <property type="match status" value="1"/>
</dbReference>
<protein>
    <recommendedName>
        <fullName evidence="4">oxoglutarate dehydrogenase (succinyl-transferring)</fullName>
        <ecNumber evidence="4">1.2.4.2</ecNumber>
    </recommendedName>
</protein>
<comment type="function">
    <text evidence="2">E1 component of the 2-oxoglutarate dehydrogenase (OGDH) complex which catalyzes the decarboxylation of 2-oxoglutarate, the first step in the conversion of 2-oxoglutarate to succinyl-CoA and CO(2).</text>
</comment>
<keyword evidence="9" id="KW-1185">Reference proteome</keyword>
<dbReference type="PANTHER" id="PTHR23152">
    <property type="entry name" value="2-OXOGLUTARATE DEHYDROGENASE"/>
    <property type="match status" value="1"/>
</dbReference>
<dbReference type="GO" id="GO:0004591">
    <property type="term" value="F:oxoglutarate dehydrogenase (succinyl-transferring) activity"/>
    <property type="evidence" value="ECO:0007669"/>
    <property type="project" value="UniProtKB-EC"/>
</dbReference>
<comment type="caution">
    <text evidence="8">The sequence shown here is derived from an EMBL/GenBank/DDBJ whole genome shotgun (WGS) entry which is preliminary data.</text>
</comment>
<dbReference type="InterPro" id="IPR005475">
    <property type="entry name" value="Transketolase-like_Pyr-bd"/>
</dbReference>